<organism evidence="2">
    <name type="scientific">Trichuris suis</name>
    <name type="common">pig whipworm</name>
    <dbReference type="NCBI Taxonomy" id="68888"/>
    <lineage>
        <taxon>Eukaryota</taxon>
        <taxon>Metazoa</taxon>
        <taxon>Ecdysozoa</taxon>
        <taxon>Nematoda</taxon>
        <taxon>Enoplea</taxon>
        <taxon>Dorylaimia</taxon>
        <taxon>Trichinellida</taxon>
        <taxon>Trichuridae</taxon>
        <taxon>Trichuris</taxon>
    </lineage>
</organism>
<name>A0A085NHU8_9BILA</name>
<proteinExistence type="predicted"/>
<sequence>MDTDRGNSTSKFFISLPALRLSLPLAPLDRTRKDRIKSNRHAAATAVPLPVGNESMTTTTTTGTQKLLWDHVMDEQLYLPADNGYLKSNRAAQ</sequence>
<dbReference type="Proteomes" id="UP000030758">
    <property type="component" value="Unassembled WGS sequence"/>
</dbReference>
<dbReference type="Proteomes" id="UP000030764">
    <property type="component" value="Unassembled WGS sequence"/>
</dbReference>
<keyword evidence="3" id="KW-1185">Reference proteome</keyword>
<evidence type="ECO:0000313" key="1">
    <source>
        <dbReference type="EMBL" id="KFD47555.1"/>
    </source>
</evidence>
<evidence type="ECO:0000313" key="2">
    <source>
        <dbReference type="EMBL" id="KFD69044.1"/>
    </source>
</evidence>
<reference evidence="2 3" key="1">
    <citation type="journal article" date="2014" name="Nat. Genet.">
        <title>Genome and transcriptome of the porcine whipworm Trichuris suis.</title>
        <authorList>
            <person name="Jex A.R."/>
            <person name="Nejsum P."/>
            <person name="Schwarz E.M."/>
            <person name="Hu L."/>
            <person name="Young N.D."/>
            <person name="Hall R.S."/>
            <person name="Korhonen P.K."/>
            <person name="Liao S."/>
            <person name="Thamsborg S."/>
            <person name="Xia J."/>
            <person name="Xu P."/>
            <person name="Wang S."/>
            <person name="Scheerlinck J.P."/>
            <person name="Hofmann A."/>
            <person name="Sternberg P.W."/>
            <person name="Wang J."/>
            <person name="Gasser R.B."/>
        </authorList>
    </citation>
    <scope>NUCLEOTIDE SEQUENCE [LARGE SCALE GENOMIC DNA]</scope>
    <source>
        <strain evidence="2">DCEP-RM93F</strain>
        <strain evidence="1">DCEP-RM93M</strain>
    </source>
</reference>
<dbReference type="EMBL" id="KL367499">
    <property type="protein sequence ID" value="KFD69044.1"/>
    <property type="molecule type" value="Genomic_DNA"/>
</dbReference>
<dbReference type="AlphaFoldDB" id="A0A085NHU8"/>
<dbReference type="EMBL" id="KL363322">
    <property type="protein sequence ID" value="KFD47555.1"/>
    <property type="molecule type" value="Genomic_DNA"/>
</dbReference>
<accession>A0A085NHU8</accession>
<evidence type="ECO:0000313" key="3">
    <source>
        <dbReference type="Proteomes" id="UP000030764"/>
    </source>
</evidence>
<protein>
    <submittedName>
        <fullName evidence="2">Uncharacterized protein</fullName>
    </submittedName>
</protein>
<gene>
    <name evidence="1" type="ORF">M513_11556</name>
    <name evidence="2" type="ORF">M514_11556</name>
</gene>